<keyword evidence="1" id="KW-0812">Transmembrane</keyword>
<keyword evidence="1" id="KW-1133">Transmembrane helix</keyword>
<dbReference type="OrthoDB" id="9907161at2"/>
<dbReference type="Proteomes" id="UP000093514">
    <property type="component" value="Unassembled WGS sequence"/>
</dbReference>
<protein>
    <submittedName>
        <fullName evidence="2">Uncharacterized protein</fullName>
    </submittedName>
</protein>
<gene>
    <name evidence="2" type="ORF">U472_12910</name>
</gene>
<feature type="transmembrane region" description="Helical" evidence="1">
    <location>
        <begin position="30"/>
        <end position="47"/>
    </location>
</feature>
<evidence type="ECO:0000313" key="3">
    <source>
        <dbReference type="Proteomes" id="UP000093514"/>
    </source>
</evidence>
<evidence type="ECO:0000313" key="2">
    <source>
        <dbReference type="EMBL" id="OCL25254.1"/>
    </source>
</evidence>
<sequence length="91" mass="9794">MGIINIIITTIIASLAVIFTLKADNWGARIVVAVVFGLLGAILNIASKQIVVEVWGIGSLVGRDLNKFFISIPIIVAFVVGLISLYLSRNR</sequence>
<keyword evidence="3" id="KW-1185">Reference proteome</keyword>
<dbReference type="EMBL" id="LWDV01000010">
    <property type="protein sequence ID" value="OCL25254.1"/>
    <property type="molecule type" value="Genomic_DNA"/>
</dbReference>
<dbReference type="AlphaFoldDB" id="A0A1C0A537"/>
<accession>A0A1C0A537</accession>
<reference evidence="2 3" key="2">
    <citation type="submission" date="2016-08" db="EMBL/GenBank/DDBJ databases">
        <title>Orenia metallireducens sp. nov. strain Z6, a Novel Metal-reducing Firmicute from the Deep Subsurface.</title>
        <authorList>
            <person name="Maxim B.I."/>
            <person name="Kenneth K."/>
            <person name="Flynn T.M."/>
            <person name="Oloughlin E.J."/>
            <person name="Locke R.A."/>
            <person name="Weber J.R."/>
            <person name="Egan S.M."/>
            <person name="Mackie R.I."/>
            <person name="Cann I.K."/>
        </authorList>
    </citation>
    <scope>NUCLEOTIDE SEQUENCE [LARGE SCALE GENOMIC DNA]</scope>
    <source>
        <strain evidence="2 3">Z6</strain>
    </source>
</reference>
<dbReference type="RefSeq" id="WP_068719166.1">
    <property type="nucleotide sequence ID" value="NZ_LWDV01000010.1"/>
</dbReference>
<organism evidence="2 3">
    <name type="scientific">Orenia metallireducens</name>
    <dbReference type="NCBI Taxonomy" id="1413210"/>
    <lineage>
        <taxon>Bacteria</taxon>
        <taxon>Bacillati</taxon>
        <taxon>Bacillota</taxon>
        <taxon>Clostridia</taxon>
        <taxon>Halanaerobiales</taxon>
        <taxon>Halobacteroidaceae</taxon>
        <taxon>Orenia</taxon>
    </lineage>
</organism>
<comment type="caution">
    <text evidence="2">The sequence shown here is derived from an EMBL/GenBank/DDBJ whole genome shotgun (WGS) entry which is preliminary data.</text>
</comment>
<keyword evidence="1" id="KW-0472">Membrane</keyword>
<feature type="transmembrane region" description="Helical" evidence="1">
    <location>
        <begin position="67"/>
        <end position="87"/>
    </location>
</feature>
<reference evidence="3" key="1">
    <citation type="submission" date="2016-07" db="EMBL/GenBank/DDBJ databases">
        <authorList>
            <person name="Florea S."/>
            <person name="Webb J.S."/>
            <person name="Jaromczyk J."/>
            <person name="Schardl C.L."/>
        </authorList>
    </citation>
    <scope>NUCLEOTIDE SEQUENCE [LARGE SCALE GENOMIC DNA]</scope>
    <source>
        <strain evidence="3">Z6</strain>
    </source>
</reference>
<name>A0A1C0A537_9FIRM</name>
<feature type="transmembrane region" description="Helical" evidence="1">
    <location>
        <begin position="6"/>
        <end position="23"/>
    </location>
</feature>
<evidence type="ECO:0000256" key="1">
    <source>
        <dbReference type="SAM" id="Phobius"/>
    </source>
</evidence>
<proteinExistence type="predicted"/>